<dbReference type="SUPFAM" id="SSF53323">
    <property type="entry name" value="Pyruvate-ferredoxin oxidoreductase, PFOR, domain III"/>
    <property type="match status" value="1"/>
</dbReference>
<organism evidence="9 10">
    <name type="scientific">Fervidicola ferrireducens</name>
    <dbReference type="NCBI Taxonomy" id="520764"/>
    <lineage>
        <taxon>Bacteria</taxon>
        <taxon>Bacillati</taxon>
        <taxon>Bacillota</taxon>
        <taxon>Clostridia</taxon>
        <taxon>Thermosediminibacterales</taxon>
        <taxon>Thermosediminibacteraceae</taxon>
        <taxon>Fervidicola</taxon>
    </lineage>
</organism>
<dbReference type="Proteomes" id="UP000070427">
    <property type="component" value="Unassembled WGS sequence"/>
</dbReference>
<dbReference type="Gene3D" id="3.40.920.10">
    <property type="entry name" value="Pyruvate-ferredoxin oxidoreductase, PFOR, domain III"/>
    <property type="match status" value="1"/>
</dbReference>
<dbReference type="PROSITE" id="PS00198">
    <property type="entry name" value="4FE4S_FER_1"/>
    <property type="match status" value="1"/>
</dbReference>
<evidence type="ECO:0000313" key="10">
    <source>
        <dbReference type="Proteomes" id="UP000070427"/>
    </source>
</evidence>
<evidence type="ECO:0000256" key="2">
    <source>
        <dbReference type="ARBA" id="ARBA00022485"/>
    </source>
</evidence>
<name>A0A140LCW9_9FIRM</name>
<keyword evidence="3" id="KW-0479">Metal-binding</keyword>
<evidence type="ECO:0000256" key="1">
    <source>
        <dbReference type="ARBA" id="ARBA00001966"/>
    </source>
</evidence>
<dbReference type="InParanoid" id="A0A140LCW9"/>
<reference evidence="9 10" key="1">
    <citation type="submission" date="2015-12" db="EMBL/GenBank/DDBJ databases">
        <title>Draft genome sequnece of Fervidicola ferrireducens strain Y170.</title>
        <authorList>
            <person name="Patel B.K."/>
        </authorList>
    </citation>
    <scope>NUCLEOTIDE SEQUENCE [LARGE SCALE GENOMIC DNA]</scope>
    <source>
        <strain evidence="9 10">Y170</strain>
    </source>
</reference>
<dbReference type="GO" id="GO:0046872">
    <property type="term" value="F:metal ion binding"/>
    <property type="evidence" value="ECO:0007669"/>
    <property type="project" value="UniProtKB-KW"/>
</dbReference>
<evidence type="ECO:0000256" key="6">
    <source>
        <dbReference type="ARBA" id="ARBA00023004"/>
    </source>
</evidence>
<dbReference type="NCBIfam" id="TIGR02179">
    <property type="entry name" value="PorD_KorD"/>
    <property type="match status" value="1"/>
</dbReference>
<dbReference type="InterPro" id="IPR054933">
    <property type="entry name" value="OxalOxred_delta"/>
</dbReference>
<dbReference type="SUPFAM" id="SSF54862">
    <property type="entry name" value="4Fe-4S ferredoxins"/>
    <property type="match status" value="1"/>
</dbReference>
<dbReference type="InterPro" id="IPR017896">
    <property type="entry name" value="4Fe4S_Fe-S-bd"/>
</dbReference>
<dbReference type="Pfam" id="PF01558">
    <property type="entry name" value="POR"/>
    <property type="match status" value="1"/>
</dbReference>
<dbReference type="InterPro" id="IPR017900">
    <property type="entry name" value="4Fe4S_Fe_S_CS"/>
</dbReference>
<dbReference type="GO" id="GO:0016625">
    <property type="term" value="F:oxidoreductase activity, acting on the aldehyde or oxo group of donors, iron-sulfur protein as acceptor"/>
    <property type="evidence" value="ECO:0007669"/>
    <property type="project" value="InterPro"/>
</dbReference>
<dbReference type="InterPro" id="IPR002869">
    <property type="entry name" value="Pyrv_flavodox_OxRed_cen"/>
</dbReference>
<keyword evidence="10" id="KW-1185">Reference proteome</keyword>
<evidence type="ECO:0000256" key="3">
    <source>
        <dbReference type="ARBA" id="ARBA00022723"/>
    </source>
</evidence>
<keyword evidence="5 9" id="KW-0560">Oxidoreductase</keyword>
<dbReference type="PROSITE" id="PS51379">
    <property type="entry name" value="4FE4S_FER_2"/>
    <property type="match status" value="2"/>
</dbReference>
<dbReference type="InterPro" id="IPR019752">
    <property type="entry name" value="Pyrv/ketoisovalerate_OxRed_cat"/>
</dbReference>
<comment type="caution">
    <text evidence="9">The sequence shown here is derived from an EMBL/GenBank/DDBJ whole genome shotgun (WGS) entry which is preliminary data.</text>
</comment>
<dbReference type="GO" id="GO:0051539">
    <property type="term" value="F:4 iron, 4 sulfur cluster binding"/>
    <property type="evidence" value="ECO:0007669"/>
    <property type="project" value="UniProtKB-KW"/>
</dbReference>
<keyword evidence="6" id="KW-0408">Iron</keyword>
<keyword evidence="7" id="KW-0411">Iron-sulfur</keyword>
<dbReference type="NCBIfam" id="NF045790">
    <property type="entry name" value="OxalOxreddelta"/>
    <property type="match status" value="1"/>
</dbReference>
<evidence type="ECO:0000256" key="4">
    <source>
        <dbReference type="ARBA" id="ARBA00022737"/>
    </source>
</evidence>
<dbReference type="Gene3D" id="3.30.70.20">
    <property type="match status" value="1"/>
</dbReference>
<dbReference type="EMBL" id="LOED01000003">
    <property type="protein sequence ID" value="KXG78394.1"/>
    <property type="molecule type" value="Genomic_DNA"/>
</dbReference>
<dbReference type="InterPro" id="IPR011898">
    <property type="entry name" value="PorD_KorD"/>
</dbReference>
<comment type="cofactor">
    <cofactor evidence="1">
        <name>[4Fe-4S] cluster</name>
        <dbReference type="ChEBI" id="CHEBI:49883"/>
    </cofactor>
</comment>
<evidence type="ECO:0000259" key="8">
    <source>
        <dbReference type="PROSITE" id="PS51379"/>
    </source>
</evidence>
<feature type="domain" description="4Fe-4S ferredoxin-type" evidence="8">
    <location>
        <begin position="281"/>
        <end position="310"/>
    </location>
</feature>
<protein>
    <submittedName>
        <fullName evidence="9">Oxalate oxidoreductase subunit delta</fullName>
        <ecNumber evidence="9">1.2.7.10</ecNumber>
    </submittedName>
</protein>
<proteinExistence type="predicted"/>
<keyword evidence="2" id="KW-0004">4Fe-4S</keyword>
<dbReference type="EC" id="1.2.7.10" evidence="9"/>
<dbReference type="PANTHER" id="PTHR43724:SF1">
    <property type="entry name" value="PYRUVATE SYNTHASE SUBUNIT PORD"/>
    <property type="match status" value="1"/>
</dbReference>
<dbReference type="AlphaFoldDB" id="A0A140LCW9"/>
<dbReference type="PATRIC" id="fig|520764.3.peg.485"/>
<dbReference type="Pfam" id="PF00037">
    <property type="entry name" value="Fer4"/>
    <property type="match status" value="1"/>
</dbReference>
<accession>A0A140LCW9</accession>
<dbReference type="OrthoDB" id="9794954at2"/>
<evidence type="ECO:0000256" key="7">
    <source>
        <dbReference type="ARBA" id="ARBA00023014"/>
    </source>
</evidence>
<dbReference type="STRING" id="520764.AN618_04600"/>
<evidence type="ECO:0000256" key="5">
    <source>
        <dbReference type="ARBA" id="ARBA00023002"/>
    </source>
</evidence>
<dbReference type="PANTHER" id="PTHR43724">
    <property type="entry name" value="PYRUVATE SYNTHASE SUBUNIT PORD"/>
    <property type="match status" value="1"/>
</dbReference>
<sequence>MSSHELFVEPNLKQITVWSRGVIMNKDARDVVVALTEAAAIEGKYVQAFENYVDLPDRINVPVRAYARISSDPIESRYVYENESPDIVVVLEETLVKGVPVLKGIKPGATLVVNTRRSIDDILKFLGDTGNLGQIATVDASNMAQAVITLSGSEGATDATGIGAGIAAPIAGAVARVTGIVDVENLAKVVKNQAAMRRGYEEVKCRTLEVKYTAQKSQTSARELLKQMPFAGTVPSPQEENEGMVTGNWRMKRPVLNAEACTQCWTCWIYCPDSCIKKGEDGPLFNLKYCKGCGLCAAVCPTGAISQVPELDFDD</sequence>
<dbReference type="RefSeq" id="WP_066351554.1">
    <property type="nucleotide sequence ID" value="NZ_LOED01000003.1"/>
</dbReference>
<evidence type="ECO:0000313" key="9">
    <source>
        <dbReference type="EMBL" id="KXG78394.1"/>
    </source>
</evidence>
<keyword evidence="4" id="KW-0677">Repeat</keyword>
<feature type="domain" description="4Fe-4S ferredoxin-type" evidence="8">
    <location>
        <begin position="252"/>
        <end position="280"/>
    </location>
</feature>
<gene>
    <name evidence="9" type="ORF">AN618_04600</name>
</gene>